<protein>
    <submittedName>
        <fullName evidence="5">LCP family protein</fullName>
    </submittedName>
</protein>
<evidence type="ECO:0000313" key="6">
    <source>
        <dbReference type="Proteomes" id="UP001174208"/>
    </source>
</evidence>
<feature type="region of interest" description="Disordered" evidence="2">
    <location>
        <begin position="1"/>
        <end position="21"/>
    </location>
</feature>
<evidence type="ECO:0000313" key="5">
    <source>
        <dbReference type="EMBL" id="MDN4615165.1"/>
    </source>
</evidence>
<evidence type="ECO:0000256" key="2">
    <source>
        <dbReference type="SAM" id="MobiDB-lite"/>
    </source>
</evidence>
<dbReference type="Proteomes" id="UP001174208">
    <property type="component" value="Unassembled WGS sequence"/>
</dbReference>
<feature type="domain" description="Cell envelope-related transcriptional attenuator" evidence="4">
    <location>
        <begin position="119"/>
        <end position="278"/>
    </location>
</feature>
<feature type="transmembrane region" description="Helical" evidence="3">
    <location>
        <begin position="30"/>
        <end position="55"/>
    </location>
</feature>
<dbReference type="PANTHER" id="PTHR33392:SF6">
    <property type="entry name" value="POLYISOPRENYL-TEICHOIC ACID--PEPTIDOGLYCAN TEICHOIC ACID TRANSFERASE TAGU"/>
    <property type="match status" value="1"/>
</dbReference>
<keyword evidence="6" id="KW-1185">Reference proteome</keyword>
<name>A0ABT8KCH3_9MICO</name>
<organism evidence="5 6">
    <name type="scientific">Leifsonia williamsii</name>
    <dbReference type="NCBI Taxonomy" id="3035919"/>
    <lineage>
        <taxon>Bacteria</taxon>
        <taxon>Bacillati</taxon>
        <taxon>Actinomycetota</taxon>
        <taxon>Actinomycetes</taxon>
        <taxon>Micrococcales</taxon>
        <taxon>Microbacteriaceae</taxon>
        <taxon>Leifsonia</taxon>
    </lineage>
</organism>
<dbReference type="Gene3D" id="3.40.630.190">
    <property type="entry name" value="LCP protein"/>
    <property type="match status" value="1"/>
</dbReference>
<gene>
    <name evidence="5" type="ORF">P5G50_11975</name>
</gene>
<dbReference type="PANTHER" id="PTHR33392">
    <property type="entry name" value="POLYISOPRENYL-TEICHOIC ACID--PEPTIDOGLYCAN TEICHOIC ACID TRANSFERASE TAGU"/>
    <property type="match status" value="1"/>
</dbReference>
<evidence type="ECO:0000256" key="1">
    <source>
        <dbReference type="ARBA" id="ARBA00006068"/>
    </source>
</evidence>
<comment type="similarity">
    <text evidence="1">Belongs to the LytR/CpsA/Psr (LCP) family.</text>
</comment>
<accession>A0ABT8KCH3</accession>
<dbReference type="NCBIfam" id="TIGR00350">
    <property type="entry name" value="lytR_cpsA_psr"/>
    <property type="match status" value="1"/>
</dbReference>
<keyword evidence="3" id="KW-0472">Membrane</keyword>
<keyword evidence="3" id="KW-0812">Transmembrane</keyword>
<keyword evidence="3" id="KW-1133">Transmembrane helix</keyword>
<feature type="compositionally biased region" description="Low complexity" evidence="2">
    <location>
        <begin position="376"/>
        <end position="387"/>
    </location>
</feature>
<reference evidence="5" key="1">
    <citation type="submission" date="2023-06" db="EMBL/GenBank/DDBJ databases">
        <title>MT1 and MT2 Draft Genomes of Novel Species.</title>
        <authorList>
            <person name="Venkateswaran K."/>
        </authorList>
    </citation>
    <scope>NUCLEOTIDE SEQUENCE</scope>
    <source>
        <strain evidence="5">F6_8S_P_1B</strain>
    </source>
</reference>
<dbReference type="RefSeq" id="WP_301208690.1">
    <property type="nucleotide sequence ID" value="NZ_JAROCF010000001.1"/>
</dbReference>
<feature type="compositionally biased region" description="Polar residues" evidence="2">
    <location>
        <begin position="430"/>
        <end position="447"/>
    </location>
</feature>
<dbReference type="InterPro" id="IPR004474">
    <property type="entry name" value="LytR_CpsA_psr"/>
</dbReference>
<dbReference type="Pfam" id="PF03816">
    <property type="entry name" value="LytR_cpsA_psr"/>
    <property type="match status" value="1"/>
</dbReference>
<comment type="caution">
    <text evidence="5">The sequence shown here is derived from an EMBL/GenBank/DDBJ whole genome shotgun (WGS) entry which is preliminary data.</text>
</comment>
<feature type="compositionally biased region" description="Low complexity" evidence="2">
    <location>
        <begin position="394"/>
        <end position="425"/>
    </location>
</feature>
<evidence type="ECO:0000256" key="3">
    <source>
        <dbReference type="SAM" id="Phobius"/>
    </source>
</evidence>
<sequence>MTDSPRRQQRPRGPAPVRHGRLPRRRAAGLVLRIVALVAAVAVVSVGSVAGYAVWDVAHSVKKGVALVTRSGQTQQPVPNVGAIEGGVNLLLAGTDSRSDLGGIYETQEEQDASSGAGNNDVTMLLHIAQDHKSMMVVSFPRDLMTKIPDCPSPDGNGTVDGSSYAQFNTALSRGGLACVVLTVEELTGLNIPFAATINFAGVSAMSNAVGGVTVCLASPVKDDYTNPPLDLQAGQQELVGDTALSFLRSRHGVGDGSDLGRISNQQVFLSALARKIVSGGVLSNPVQLYALAKAAVANVTPSESLSNPTTLVQIAMAVKDTGLDNMVFVQYPTVEDPDDVNRVVVQSDAADALNEALVNDQPVRLTGTTGVASEDPTATATPTPGSTDGGGTDAATPDSGAPAAPGTEQPAAPGATPTPTGTGAVDLPSTITGQTAAQQTCTKGND</sequence>
<feature type="region of interest" description="Disordered" evidence="2">
    <location>
        <begin position="365"/>
        <end position="447"/>
    </location>
</feature>
<evidence type="ECO:0000259" key="4">
    <source>
        <dbReference type="Pfam" id="PF03816"/>
    </source>
</evidence>
<proteinExistence type="inferred from homology"/>
<dbReference type="InterPro" id="IPR050922">
    <property type="entry name" value="LytR/CpsA/Psr_CW_biosynth"/>
</dbReference>
<dbReference type="EMBL" id="JAROCF010000001">
    <property type="protein sequence ID" value="MDN4615165.1"/>
    <property type="molecule type" value="Genomic_DNA"/>
</dbReference>